<accession>X1A1R1</accession>
<organism evidence="1">
    <name type="scientific">marine sediment metagenome</name>
    <dbReference type="NCBI Taxonomy" id="412755"/>
    <lineage>
        <taxon>unclassified sequences</taxon>
        <taxon>metagenomes</taxon>
        <taxon>ecological metagenomes</taxon>
    </lineage>
</organism>
<evidence type="ECO:0008006" key="2">
    <source>
        <dbReference type="Google" id="ProtNLM"/>
    </source>
</evidence>
<protein>
    <recommendedName>
        <fullName evidence="2">TonB-dependent receptor-like beta-barrel domain-containing protein</fullName>
    </recommendedName>
</protein>
<name>X1A1R1_9ZZZZ</name>
<proteinExistence type="predicted"/>
<sequence length="216" mass="25351">MLFDTDIDLLFLSGPGVSSRYGIDFSRNIASNFEIHGEWAYINSYPKRILDEAGISYDEEKAGSSYLLGIRFLTKTNTTFFLEYYRNGKGYTQGEMENYYGAIERAYEMFLETGYESDLRLASSLSEYRTFTPARNYLYLRISQKEPFNILYFTPSITSICNLKDRSFSLAPELLYSPVTDLELRARAMFLLGKKGTEFREKQNDFRLELRFRYYF</sequence>
<reference evidence="1" key="1">
    <citation type="journal article" date="2014" name="Front. Microbiol.">
        <title>High frequency of phylogenetically diverse reductive dehalogenase-homologous genes in deep subseafloor sedimentary metagenomes.</title>
        <authorList>
            <person name="Kawai M."/>
            <person name="Futagami T."/>
            <person name="Toyoda A."/>
            <person name="Takaki Y."/>
            <person name="Nishi S."/>
            <person name="Hori S."/>
            <person name="Arai W."/>
            <person name="Tsubouchi T."/>
            <person name="Morono Y."/>
            <person name="Uchiyama I."/>
            <person name="Ito T."/>
            <person name="Fujiyama A."/>
            <person name="Inagaki F."/>
            <person name="Takami H."/>
        </authorList>
    </citation>
    <scope>NUCLEOTIDE SEQUENCE</scope>
    <source>
        <strain evidence="1">Expedition CK06-06</strain>
    </source>
</reference>
<gene>
    <name evidence="1" type="ORF">S01H4_18037</name>
</gene>
<dbReference type="EMBL" id="BART01007978">
    <property type="protein sequence ID" value="GAG66718.1"/>
    <property type="molecule type" value="Genomic_DNA"/>
</dbReference>
<dbReference type="AlphaFoldDB" id="X1A1R1"/>
<evidence type="ECO:0000313" key="1">
    <source>
        <dbReference type="EMBL" id="GAG66718.1"/>
    </source>
</evidence>
<comment type="caution">
    <text evidence="1">The sequence shown here is derived from an EMBL/GenBank/DDBJ whole genome shotgun (WGS) entry which is preliminary data.</text>
</comment>